<dbReference type="InterPro" id="IPR036291">
    <property type="entry name" value="NAD(P)-bd_dom_sf"/>
</dbReference>
<dbReference type="GO" id="GO:0051287">
    <property type="term" value="F:NAD binding"/>
    <property type="evidence" value="ECO:0007669"/>
    <property type="project" value="InterPro"/>
</dbReference>
<dbReference type="OrthoDB" id="9803238at2"/>
<dbReference type="PIRSF" id="PIRSF000124">
    <property type="entry name" value="UDPglc_GDPman_dh"/>
    <property type="match status" value="1"/>
</dbReference>
<evidence type="ECO:0000313" key="7">
    <source>
        <dbReference type="Proteomes" id="UP000294480"/>
    </source>
</evidence>
<dbReference type="PIRSF" id="PIRSF500136">
    <property type="entry name" value="UDP_ManNAc_DH"/>
    <property type="match status" value="1"/>
</dbReference>
<evidence type="ECO:0000256" key="4">
    <source>
        <dbReference type="PIRNR" id="PIRNR000124"/>
    </source>
</evidence>
<keyword evidence="7" id="KW-1185">Reference proteome</keyword>
<dbReference type="SUPFAM" id="SSF52413">
    <property type="entry name" value="UDP-glucose/GDP-mannose dehydrogenase C-terminal domain"/>
    <property type="match status" value="1"/>
</dbReference>
<sequence length="423" mass="46239">MRIAIVGLGYVGAPLAVELAKHFTVVGYDVNPARVAALSQGIDHTHEIAPETLAASTCTFVDDCALIQNCNVYIITVPTPIDAANVPDLNAVRSASHSIGHLIKKGDIIVYESTVYPGVTEEICVPILEAASGLIWKKDFNVGYSPERINPGDKINTLTTTTKIVSGDSEETLQRIASIYQTVTQTYRASSIKVAEAAKVIENTQRDVNIALMNELSQIFSHLGIDTHDVINAAKSKWNFLPFTPGLVGGHCISVDPYYLSYKAAVHGIVSDVILSARKINDSMANHVVAEIIKKAMNLNMTTPDIKVTILGVTFKANVPDIRNSKVYNMVQQFKKYGIKTQVVDPHASKDEVQHEFNFQLQDANAIESSEILIVAVPHQEYVEGGWDMIATLLNNNKKCIVADLGAVLDRALKPAHVELWRL</sequence>
<dbReference type="GO" id="GO:0000271">
    <property type="term" value="P:polysaccharide biosynthetic process"/>
    <property type="evidence" value="ECO:0007669"/>
    <property type="project" value="InterPro"/>
</dbReference>
<proteinExistence type="inferred from homology"/>
<dbReference type="InterPro" id="IPR008927">
    <property type="entry name" value="6-PGluconate_DH-like_C_sf"/>
</dbReference>
<comment type="caution">
    <text evidence="6">The sequence shown here is derived from an EMBL/GenBank/DDBJ whole genome shotgun (WGS) entry which is preliminary data.</text>
</comment>
<dbReference type="InterPro" id="IPR014027">
    <property type="entry name" value="UDP-Glc/GDP-Man_DH_C"/>
</dbReference>
<dbReference type="NCBIfam" id="TIGR03026">
    <property type="entry name" value="NDP-sugDHase"/>
    <property type="match status" value="1"/>
</dbReference>
<dbReference type="Pfam" id="PF03720">
    <property type="entry name" value="UDPG_MGDP_dh_C"/>
    <property type="match status" value="1"/>
</dbReference>
<dbReference type="Gene3D" id="3.40.50.720">
    <property type="entry name" value="NAD(P)-binding Rossmann-like Domain"/>
    <property type="match status" value="2"/>
</dbReference>
<dbReference type="Pfam" id="PF00984">
    <property type="entry name" value="UDPG_MGDP_dh"/>
    <property type="match status" value="1"/>
</dbReference>
<comment type="similarity">
    <text evidence="1 4">Belongs to the UDP-glucose/GDP-mannose dehydrogenase family.</text>
</comment>
<dbReference type="InterPro" id="IPR014026">
    <property type="entry name" value="UDP-Glc/GDP-Man_DH_dimer"/>
</dbReference>
<dbReference type="Pfam" id="PF03721">
    <property type="entry name" value="UDPG_MGDP_dh_N"/>
    <property type="match status" value="1"/>
</dbReference>
<keyword evidence="3" id="KW-0520">NAD</keyword>
<dbReference type="InterPro" id="IPR017476">
    <property type="entry name" value="UDP-Glc/GDP-Man"/>
</dbReference>
<evidence type="ECO:0000256" key="1">
    <source>
        <dbReference type="ARBA" id="ARBA00006601"/>
    </source>
</evidence>
<evidence type="ECO:0000256" key="2">
    <source>
        <dbReference type="ARBA" id="ARBA00023002"/>
    </source>
</evidence>
<dbReference type="SMART" id="SM00984">
    <property type="entry name" value="UDPG_MGDP_dh_C"/>
    <property type="match status" value="1"/>
</dbReference>
<dbReference type="SUPFAM" id="SSF48179">
    <property type="entry name" value="6-phosphogluconate dehydrogenase C-terminal domain-like"/>
    <property type="match status" value="1"/>
</dbReference>
<evidence type="ECO:0000313" key="6">
    <source>
        <dbReference type="EMBL" id="TDR31264.1"/>
    </source>
</evidence>
<dbReference type="GO" id="GO:0016628">
    <property type="term" value="F:oxidoreductase activity, acting on the CH-CH group of donors, NAD or NADP as acceptor"/>
    <property type="evidence" value="ECO:0007669"/>
    <property type="project" value="InterPro"/>
</dbReference>
<dbReference type="PANTHER" id="PTHR43491">
    <property type="entry name" value="UDP-N-ACETYL-D-MANNOSAMINE DEHYDROGENASE"/>
    <property type="match status" value="1"/>
</dbReference>
<dbReference type="InterPro" id="IPR001732">
    <property type="entry name" value="UDP-Glc/GDP-Man_DH_N"/>
</dbReference>
<dbReference type="RefSeq" id="WP_133620265.1">
    <property type="nucleotide sequence ID" value="NZ_SNZE01000011.1"/>
</dbReference>
<organism evidence="6 7">
    <name type="scientific">Hydromonas duriensis</name>
    <dbReference type="NCBI Taxonomy" id="1527608"/>
    <lineage>
        <taxon>Bacteria</taxon>
        <taxon>Pseudomonadati</taxon>
        <taxon>Pseudomonadota</taxon>
        <taxon>Betaproteobacteria</taxon>
        <taxon>Burkholderiales</taxon>
        <taxon>Burkholderiaceae</taxon>
        <taxon>Hydromonas</taxon>
    </lineage>
</organism>
<dbReference type="PANTHER" id="PTHR43491:SF2">
    <property type="entry name" value="UDP-N-ACETYL-D-MANNOSAMINE DEHYDROGENASE"/>
    <property type="match status" value="1"/>
</dbReference>
<accession>A0A4R6Y7F6</accession>
<name>A0A4R6Y7F6_9BURK</name>
<protein>
    <submittedName>
        <fullName evidence="6">UDP-N-acetyl-D-galactosamine dehydrogenase</fullName>
    </submittedName>
</protein>
<dbReference type="InterPro" id="IPR036220">
    <property type="entry name" value="UDP-Glc/GDP-Man_DH_C_sf"/>
</dbReference>
<gene>
    <name evidence="6" type="ORF">DFR44_11127</name>
</gene>
<feature type="domain" description="UDP-glucose/GDP-mannose dehydrogenase C-terminal" evidence="5">
    <location>
        <begin position="309"/>
        <end position="411"/>
    </location>
</feature>
<reference evidence="6 7" key="1">
    <citation type="submission" date="2019-03" db="EMBL/GenBank/DDBJ databases">
        <title>Genomic Encyclopedia of Type Strains, Phase IV (KMG-IV): sequencing the most valuable type-strain genomes for metagenomic binning, comparative biology and taxonomic classification.</title>
        <authorList>
            <person name="Goeker M."/>
        </authorList>
    </citation>
    <scope>NUCLEOTIDE SEQUENCE [LARGE SCALE GENOMIC DNA]</scope>
    <source>
        <strain evidence="6 7">DSM 102852</strain>
    </source>
</reference>
<keyword evidence="2" id="KW-0560">Oxidoreductase</keyword>
<evidence type="ECO:0000256" key="3">
    <source>
        <dbReference type="ARBA" id="ARBA00023027"/>
    </source>
</evidence>
<dbReference type="EMBL" id="SNZE01000011">
    <property type="protein sequence ID" value="TDR31264.1"/>
    <property type="molecule type" value="Genomic_DNA"/>
</dbReference>
<evidence type="ECO:0000259" key="5">
    <source>
        <dbReference type="SMART" id="SM00984"/>
    </source>
</evidence>
<dbReference type="SUPFAM" id="SSF51735">
    <property type="entry name" value="NAD(P)-binding Rossmann-fold domains"/>
    <property type="match status" value="1"/>
</dbReference>
<dbReference type="AlphaFoldDB" id="A0A4R6Y7F6"/>
<dbReference type="GO" id="GO:0016616">
    <property type="term" value="F:oxidoreductase activity, acting on the CH-OH group of donors, NAD or NADP as acceptor"/>
    <property type="evidence" value="ECO:0007669"/>
    <property type="project" value="InterPro"/>
</dbReference>
<dbReference type="Proteomes" id="UP000294480">
    <property type="component" value="Unassembled WGS sequence"/>
</dbReference>
<dbReference type="InterPro" id="IPR028359">
    <property type="entry name" value="UDP_ManNAc/GlcNAc_DH"/>
</dbReference>